<dbReference type="SMART" id="SM00304">
    <property type="entry name" value="HAMP"/>
    <property type="match status" value="1"/>
</dbReference>
<evidence type="ECO:0000256" key="1">
    <source>
        <dbReference type="ARBA" id="ARBA00000085"/>
    </source>
</evidence>
<evidence type="ECO:0000256" key="7">
    <source>
        <dbReference type="ARBA" id="ARBA00023012"/>
    </source>
</evidence>
<dbReference type="CDD" id="cd06225">
    <property type="entry name" value="HAMP"/>
    <property type="match status" value="1"/>
</dbReference>
<evidence type="ECO:0000259" key="10">
    <source>
        <dbReference type="PROSITE" id="PS50109"/>
    </source>
</evidence>
<feature type="domain" description="HAMP" evidence="11">
    <location>
        <begin position="187"/>
        <end position="239"/>
    </location>
</feature>
<dbReference type="EC" id="2.7.13.3" evidence="3"/>
<dbReference type="Pfam" id="PF02518">
    <property type="entry name" value="HATPase_c"/>
    <property type="match status" value="1"/>
</dbReference>
<dbReference type="PRINTS" id="PR00344">
    <property type="entry name" value="BCTRLSENSOR"/>
</dbReference>
<dbReference type="RefSeq" id="WP_070431180.1">
    <property type="nucleotide sequence ID" value="NZ_VYWO01000001.1"/>
</dbReference>
<dbReference type="InterPro" id="IPR003660">
    <property type="entry name" value="HAMP_dom"/>
</dbReference>
<dbReference type="OrthoDB" id="3436at2"/>
<evidence type="ECO:0000256" key="6">
    <source>
        <dbReference type="ARBA" id="ARBA00022777"/>
    </source>
</evidence>
<dbReference type="GO" id="GO:0004721">
    <property type="term" value="F:phosphoprotein phosphatase activity"/>
    <property type="evidence" value="ECO:0007669"/>
    <property type="project" value="TreeGrafter"/>
</dbReference>
<keyword evidence="6 12" id="KW-0418">Kinase</keyword>
<keyword evidence="7" id="KW-0902">Two-component regulatory system</keyword>
<dbReference type="Pfam" id="PF00512">
    <property type="entry name" value="HisKA"/>
    <property type="match status" value="1"/>
</dbReference>
<keyword evidence="9" id="KW-1133">Transmembrane helix</keyword>
<comment type="catalytic activity">
    <reaction evidence="1">
        <text>ATP + protein L-histidine = ADP + protein N-phospho-L-histidine.</text>
        <dbReference type="EC" id="2.7.13.3"/>
    </reaction>
</comment>
<keyword evidence="5" id="KW-0808">Transferase</keyword>
<dbReference type="SMART" id="SM00388">
    <property type="entry name" value="HisKA"/>
    <property type="match status" value="1"/>
</dbReference>
<dbReference type="Pfam" id="PF00672">
    <property type="entry name" value="HAMP"/>
    <property type="match status" value="1"/>
</dbReference>
<dbReference type="GO" id="GO:0016036">
    <property type="term" value="P:cellular response to phosphate starvation"/>
    <property type="evidence" value="ECO:0007669"/>
    <property type="project" value="TreeGrafter"/>
</dbReference>
<dbReference type="InterPro" id="IPR004358">
    <property type="entry name" value="Sig_transdc_His_kin-like_C"/>
</dbReference>
<dbReference type="SUPFAM" id="SSF158472">
    <property type="entry name" value="HAMP domain-like"/>
    <property type="match status" value="1"/>
</dbReference>
<organism evidence="12 13">
    <name type="scientific">Aerococcus sanguinicola</name>
    <dbReference type="NCBI Taxonomy" id="119206"/>
    <lineage>
        <taxon>Bacteria</taxon>
        <taxon>Bacillati</taxon>
        <taxon>Bacillota</taxon>
        <taxon>Bacilli</taxon>
        <taxon>Lactobacillales</taxon>
        <taxon>Aerococcaceae</taxon>
        <taxon>Aerococcus</taxon>
    </lineage>
</organism>
<dbReference type="PANTHER" id="PTHR45453">
    <property type="entry name" value="PHOSPHATE REGULON SENSOR PROTEIN PHOR"/>
    <property type="match status" value="1"/>
</dbReference>
<dbReference type="Gene3D" id="3.30.565.10">
    <property type="entry name" value="Histidine kinase-like ATPase, C-terminal domain"/>
    <property type="match status" value="1"/>
</dbReference>
<dbReference type="InterPro" id="IPR005467">
    <property type="entry name" value="His_kinase_dom"/>
</dbReference>
<feature type="domain" description="Histidine kinase" evidence="10">
    <location>
        <begin position="254"/>
        <end position="470"/>
    </location>
</feature>
<dbReference type="InterPro" id="IPR036097">
    <property type="entry name" value="HisK_dim/P_sf"/>
</dbReference>
<dbReference type="SUPFAM" id="SSF55874">
    <property type="entry name" value="ATPase domain of HSP90 chaperone/DNA topoisomerase II/histidine kinase"/>
    <property type="match status" value="1"/>
</dbReference>
<reference evidence="12 13" key="1">
    <citation type="submission" date="2019-09" db="EMBL/GenBank/DDBJ databases">
        <title>Draft genome sequence assemblies of isolates from the urinary tract.</title>
        <authorList>
            <person name="Mores C.R."/>
            <person name="Putonti C."/>
            <person name="Wolfe A.J."/>
        </authorList>
    </citation>
    <scope>NUCLEOTIDE SEQUENCE [LARGE SCALE GENOMIC DNA]</scope>
    <source>
        <strain evidence="12 13">UMB623</strain>
    </source>
</reference>
<dbReference type="FunFam" id="1.10.287.130:FF:000001">
    <property type="entry name" value="Two-component sensor histidine kinase"/>
    <property type="match status" value="1"/>
</dbReference>
<dbReference type="PROSITE" id="PS50109">
    <property type="entry name" value="HIS_KIN"/>
    <property type="match status" value="1"/>
</dbReference>
<feature type="transmembrane region" description="Helical" evidence="9">
    <location>
        <begin position="6"/>
        <end position="27"/>
    </location>
</feature>
<dbReference type="InterPro" id="IPR050351">
    <property type="entry name" value="BphY/WalK/GraS-like"/>
</dbReference>
<keyword evidence="8 9" id="KW-0472">Membrane</keyword>
<dbReference type="AlphaFoldDB" id="A0A5N1GUI7"/>
<dbReference type="InterPro" id="IPR036890">
    <property type="entry name" value="HATPase_C_sf"/>
</dbReference>
<dbReference type="EMBL" id="VYWO01000001">
    <property type="protein sequence ID" value="KAA9302250.1"/>
    <property type="molecule type" value="Genomic_DNA"/>
</dbReference>
<evidence type="ECO:0000256" key="2">
    <source>
        <dbReference type="ARBA" id="ARBA00004370"/>
    </source>
</evidence>
<evidence type="ECO:0000256" key="9">
    <source>
        <dbReference type="SAM" id="Phobius"/>
    </source>
</evidence>
<sequence length="480" mass="55095">MRYFYQLLLAFIVVILFTLSGLSYTMLRIPEERFQNQTAQKLDAMADYFQGHAVSSNFLADKQELLERAGIKIFLYDQNAQLIYPKQEPEGAEVVSAYLDRQDLASLEAGTRQPMRAFDMGFSKEDGDALATFVPHFDTEGRYQGFVAIGMNNMAFGHRFWGSRMSTLLAVLMVGGVAFLIALGISYFMNQRLGRIRHATKEVADGNYAVRLPQDYDDEIGDLTRDFNRMAASLEHSIEEINRQENIRRQFMLDVAHEMRTPLTTMNGLLEGLRYQLIPEKHYKRSIELVHNETQRLTRLVNQNLDYEKIRSQEIFLMPMTFKVRQMFEDLALQLDEAAKSKGDEILIDCSEETEVYADWDRLRQILFNISQNAIQFTDQGQIKLQARETSQGTEIQIMDTGIGMTEEELANIWERFYKADESRKSSAYGESGLGLAIVQELVHAHGAQVEVESEPGQGTRFILNFPKAKEEDRDEENES</sequence>
<dbReference type="Gene3D" id="6.10.340.10">
    <property type="match status" value="1"/>
</dbReference>
<dbReference type="Gene3D" id="1.10.287.130">
    <property type="match status" value="1"/>
</dbReference>
<evidence type="ECO:0000256" key="4">
    <source>
        <dbReference type="ARBA" id="ARBA00022553"/>
    </source>
</evidence>
<dbReference type="Proteomes" id="UP000327148">
    <property type="component" value="Unassembled WGS sequence"/>
</dbReference>
<proteinExistence type="predicted"/>
<dbReference type="CDD" id="cd00082">
    <property type="entry name" value="HisKA"/>
    <property type="match status" value="1"/>
</dbReference>
<dbReference type="PROSITE" id="PS50885">
    <property type="entry name" value="HAMP"/>
    <property type="match status" value="1"/>
</dbReference>
<dbReference type="SMART" id="SM00387">
    <property type="entry name" value="HATPase_c"/>
    <property type="match status" value="1"/>
</dbReference>
<evidence type="ECO:0000259" key="11">
    <source>
        <dbReference type="PROSITE" id="PS50885"/>
    </source>
</evidence>
<keyword evidence="4" id="KW-0597">Phosphoprotein</keyword>
<evidence type="ECO:0000256" key="3">
    <source>
        <dbReference type="ARBA" id="ARBA00012438"/>
    </source>
</evidence>
<feature type="transmembrane region" description="Helical" evidence="9">
    <location>
        <begin position="168"/>
        <end position="189"/>
    </location>
</feature>
<evidence type="ECO:0000256" key="5">
    <source>
        <dbReference type="ARBA" id="ARBA00022679"/>
    </source>
</evidence>
<evidence type="ECO:0000256" key="8">
    <source>
        <dbReference type="ARBA" id="ARBA00023136"/>
    </source>
</evidence>
<comment type="caution">
    <text evidence="12">The sequence shown here is derived from an EMBL/GenBank/DDBJ whole genome shotgun (WGS) entry which is preliminary data.</text>
</comment>
<dbReference type="FunFam" id="3.30.565.10:FF:000006">
    <property type="entry name" value="Sensor histidine kinase WalK"/>
    <property type="match status" value="1"/>
</dbReference>
<evidence type="ECO:0000313" key="12">
    <source>
        <dbReference type="EMBL" id="KAA9302250.1"/>
    </source>
</evidence>
<dbReference type="InterPro" id="IPR003661">
    <property type="entry name" value="HisK_dim/P_dom"/>
</dbReference>
<dbReference type="STRING" id="119206.AWM72_05860"/>
<dbReference type="PANTHER" id="PTHR45453:SF1">
    <property type="entry name" value="PHOSPHATE REGULON SENSOR PROTEIN PHOR"/>
    <property type="match status" value="1"/>
</dbReference>
<dbReference type="InterPro" id="IPR003594">
    <property type="entry name" value="HATPase_dom"/>
</dbReference>
<dbReference type="GO" id="GO:0000155">
    <property type="term" value="F:phosphorelay sensor kinase activity"/>
    <property type="evidence" value="ECO:0007669"/>
    <property type="project" value="InterPro"/>
</dbReference>
<name>A0A5N1GUI7_9LACT</name>
<evidence type="ECO:0000313" key="13">
    <source>
        <dbReference type="Proteomes" id="UP000327148"/>
    </source>
</evidence>
<accession>A0A5N1GUI7</accession>
<protein>
    <recommendedName>
        <fullName evidence="3">histidine kinase</fullName>
        <ecNumber evidence="3">2.7.13.3</ecNumber>
    </recommendedName>
</protein>
<gene>
    <name evidence="12" type="ORF">F6I03_03285</name>
</gene>
<comment type="subcellular location">
    <subcellularLocation>
        <location evidence="2">Membrane</location>
    </subcellularLocation>
</comment>
<dbReference type="SUPFAM" id="SSF47384">
    <property type="entry name" value="Homodimeric domain of signal transducing histidine kinase"/>
    <property type="match status" value="1"/>
</dbReference>
<keyword evidence="9" id="KW-0812">Transmembrane</keyword>
<dbReference type="GO" id="GO:0005886">
    <property type="term" value="C:plasma membrane"/>
    <property type="evidence" value="ECO:0007669"/>
    <property type="project" value="TreeGrafter"/>
</dbReference>